<feature type="domain" description="DUF2460" evidence="1">
    <location>
        <begin position="8"/>
        <end position="210"/>
    </location>
</feature>
<dbReference type="NCBIfam" id="TIGR02217">
    <property type="entry name" value="chp_TIGR02217"/>
    <property type="match status" value="1"/>
</dbReference>
<dbReference type="RefSeq" id="WP_116682644.1">
    <property type="nucleotide sequence ID" value="NZ_QURL01000003.1"/>
</dbReference>
<dbReference type="Pfam" id="PF09343">
    <property type="entry name" value="DUF2460"/>
    <property type="match status" value="1"/>
</dbReference>
<reference evidence="2 3" key="1">
    <citation type="submission" date="2018-08" db="EMBL/GenBank/DDBJ databases">
        <title>Fulvimarina sp. 85, whole genome shotgun sequence.</title>
        <authorList>
            <person name="Tuo L."/>
        </authorList>
    </citation>
    <scope>NUCLEOTIDE SEQUENCE [LARGE SCALE GENOMIC DNA]</scope>
    <source>
        <strain evidence="2 3">85</strain>
    </source>
</reference>
<gene>
    <name evidence="2" type="ORF">DYI37_07760</name>
</gene>
<dbReference type="OrthoDB" id="1685145at2"/>
<dbReference type="AlphaFoldDB" id="A0A371X4R9"/>
<proteinExistence type="predicted"/>
<evidence type="ECO:0000259" key="1">
    <source>
        <dbReference type="Pfam" id="PF09343"/>
    </source>
</evidence>
<evidence type="ECO:0000313" key="3">
    <source>
        <dbReference type="Proteomes" id="UP000264310"/>
    </source>
</evidence>
<name>A0A371X4R9_9HYPH</name>
<dbReference type="EMBL" id="QURL01000003">
    <property type="protein sequence ID" value="RFC64228.1"/>
    <property type="molecule type" value="Genomic_DNA"/>
</dbReference>
<dbReference type="InterPro" id="IPR011740">
    <property type="entry name" value="DUF2460"/>
</dbReference>
<organism evidence="2 3">
    <name type="scientific">Fulvimarina endophytica</name>
    <dbReference type="NCBI Taxonomy" id="2293836"/>
    <lineage>
        <taxon>Bacteria</taxon>
        <taxon>Pseudomonadati</taxon>
        <taxon>Pseudomonadota</taxon>
        <taxon>Alphaproteobacteria</taxon>
        <taxon>Hyphomicrobiales</taxon>
        <taxon>Aurantimonadaceae</taxon>
        <taxon>Fulvimarina</taxon>
    </lineage>
</organism>
<accession>A0A371X4R9</accession>
<comment type="caution">
    <text evidence="2">The sequence shown here is derived from an EMBL/GenBank/DDBJ whole genome shotgun (WGS) entry which is preliminary data.</text>
</comment>
<evidence type="ECO:0000313" key="2">
    <source>
        <dbReference type="EMBL" id="RFC64228.1"/>
    </source>
</evidence>
<dbReference type="Proteomes" id="UP000264310">
    <property type="component" value="Unassembled WGS sequence"/>
</dbReference>
<keyword evidence="3" id="KW-1185">Reference proteome</keyword>
<sequence>MGIAAFSEERFPLRIGFGASGGPERRVEIVRLSTGFEHRNQRGAHGFRRYDAGSGVRSLADLSEVTAFFEARRGSLVGFRFRDPMDWHTGPFGRAPGGFDVFLGTGDGERRRFDLVKRYGTGPDAYVRPIAKAVAEGLRVAVGGTELSGGFMLEAGGGAILLDAPPEPRAVVSAGFAFDVPVRFDTDQLLVNVTAFEAGEIPSIPLIEVRL</sequence>
<protein>
    <submittedName>
        <fullName evidence="2">TIGR02217 family protein</fullName>
    </submittedName>
</protein>